<keyword evidence="5" id="KW-0808">Transferase</keyword>
<dbReference type="SMART" id="SM00388">
    <property type="entry name" value="HisKA"/>
    <property type="match status" value="1"/>
</dbReference>
<feature type="modified residue" description="4-aspartylphosphate" evidence="13">
    <location>
        <position position="57"/>
    </location>
</feature>
<dbReference type="PROSITE" id="PS50113">
    <property type="entry name" value="PAC"/>
    <property type="match status" value="1"/>
</dbReference>
<dbReference type="InterPro" id="IPR050351">
    <property type="entry name" value="BphY/WalK/GraS-like"/>
</dbReference>
<dbReference type="GO" id="GO:0000156">
    <property type="term" value="F:phosphorelay response regulator activity"/>
    <property type="evidence" value="ECO:0007669"/>
    <property type="project" value="TreeGrafter"/>
</dbReference>
<dbReference type="NCBIfam" id="TIGR00229">
    <property type="entry name" value="sensory_box"/>
    <property type="match status" value="1"/>
</dbReference>
<dbReference type="CDD" id="cd00082">
    <property type="entry name" value="HisKA"/>
    <property type="match status" value="1"/>
</dbReference>
<dbReference type="InterPro" id="IPR036890">
    <property type="entry name" value="HATPase_C_sf"/>
</dbReference>
<dbReference type="PANTHER" id="PTHR42878">
    <property type="entry name" value="TWO-COMPONENT HISTIDINE KINASE"/>
    <property type="match status" value="1"/>
</dbReference>
<gene>
    <name evidence="18" type="ORF">SAMN04515674_11493</name>
</gene>
<dbReference type="GO" id="GO:0007234">
    <property type="term" value="P:osmosensory signaling via phosphorelay pathway"/>
    <property type="evidence" value="ECO:0007669"/>
    <property type="project" value="TreeGrafter"/>
</dbReference>
<dbReference type="SUPFAM" id="SSF47384">
    <property type="entry name" value="Homodimeric domain of signal transducing histidine kinase"/>
    <property type="match status" value="1"/>
</dbReference>
<dbReference type="Gene3D" id="3.40.50.2300">
    <property type="match status" value="1"/>
</dbReference>
<keyword evidence="11" id="KW-0902">Two-component regulatory system</keyword>
<dbReference type="GO" id="GO:0016020">
    <property type="term" value="C:membrane"/>
    <property type="evidence" value="ECO:0007669"/>
    <property type="project" value="UniProtKB-SubCell"/>
</dbReference>
<keyword evidence="4 13" id="KW-0597">Phosphoprotein</keyword>
<dbReference type="InterPro" id="IPR003661">
    <property type="entry name" value="HisK_dim/P_dom"/>
</dbReference>
<dbReference type="Pfam" id="PF02518">
    <property type="entry name" value="HATPase_c"/>
    <property type="match status" value="1"/>
</dbReference>
<dbReference type="EC" id="2.7.13.3" evidence="3"/>
<dbReference type="Gene3D" id="3.30.565.10">
    <property type="entry name" value="Histidine kinase-like ATPase, C-terminal domain"/>
    <property type="match status" value="1"/>
</dbReference>
<keyword evidence="6" id="KW-0812">Transmembrane</keyword>
<dbReference type="PROSITE" id="PS50110">
    <property type="entry name" value="RESPONSE_REGULATORY"/>
    <property type="match status" value="1"/>
</dbReference>
<dbReference type="SMART" id="SM00387">
    <property type="entry name" value="HATPase_c"/>
    <property type="match status" value="1"/>
</dbReference>
<dbReference type="CDD" id="cd00130">
    <property type="entry name" value="PAS"/>
    <property type="match status" value="1"/>
</dbReference>
<evidence type="ECO:0000313" key="19">
    <source>
        <dbReference type="Proteomes" id="UP000199306"/>
    </source>
</evidence>
<evidence type="ECO:0000259" key="17">
    <source>
        <dbReference type="PROSITE" id="PS50113"/>
    </source>
</evidence>
<name>A0A1I5XEC7_9BACT</name>
<dbReference type="GO" id="GO:0005524">
    <property type="term" value="F:ATP binding"/>
    <property type="evidence" value="ECO:0007669"/>
    <property type="project" value="UniProtKB-KW"/>
</dbReference>
<comment type="subcellular location">
    <subcellularLocation>
        <location evidence="2">Membrane</location>
        <topology evidence="2">Multi-pass membrane protein</topology>
    </subcellularLocation>
</comment>
<dbReference type="Pfam" id="PF00072">
    <property type="entry name" value="Response_reg"/>
    <property type="match status" value="1"/>
</dbReference>
<feature type="domain" description="Response regulatory" evidence="15">
    <location>
        <begin position="5"/>
        <end position="122"/>
    </location>
</feature>
<dbReference type="Proteomes" id="UP000199306">
    <property type="component" value="Unassembled WGS sequence"/>
</dbReference>
<evidence type="ECO:0000259" key="16">
    <source>
        <dbReference type="PROSITE" id="PS50112"/>
    </source>
</evidence>
<evidence type="ECO:0000256" key="13">
    <source>
        <dbReference type="PROSITE-ProRule" id="PRU00169"/>
    </source>
</evidence>
<organism evidence="18 19">
    <name type="scientific">Pseudarcicella hirudinis</name>
    <dbReference type="NCBI Taxonomy" id="1079859"/>
    <lineage>
        <taxon>Bacteria</taxon>
        <taxon>Pseudomonadati</taxon>
        <taxon>Bacteroidota</taxon>
        <taxon>Cytophagia</taxon>
        <taxon>Cytophagales</taxon>
        <taxon>Flectobacillaceae</taxon>
        <taxon>Pseudarcicella</taxon>
    </lineage>
</organism>
<dbReference type="SMART" id="SM00091">
    <property type="entry name" value="PAS"/>
    <property type="match status" value="1"/>
</dbReference>
<dbReference type="STRING" id="1079859.SAMN04515674_11493"/>
<dbReference type="PROSITE" id="PS50109">
    <property type="entry name" value="HIS_KIN"/>
    <property type="match status" value="1"/>
</dbReference>
<reference evidence="18 19" key="1">
    <citation type="submission" date="2016-10" db="EMBL/GenBank/DDBJ databases">
        <authorList>
            <person name="de Groot N.N."/>
        </authorList>
    </citation>
    <scope>NUCLEOTIDE SEQUENCE [LARGE SCALE GENOMIC DNA]</scope>
    <source>
        <strain evidence="19">E92,LMG 26720,CCM 7988</strain>
    </source>
</reference>
<proteinExistence type="predicted"/>
<protein>
    <recommendedName>
        <fullName evidence="3">histidine kinase</fullName>
        <ecNumber evidence="3">2.7.13.3</ecNumber>
    </recommendedName>
</protein>
<dbReference type="SUPFAM" id="SSF55785">
    <property type="entry name" value="PYP-like sensor domain (PAS domain)"/>
    <property type="match status" value="1"/>
</dbReference>
<keyword evidence="7" id="KW-0547">Nucleotide-binding</keyword>
<evidence type="ECO:0000259" key="15">
    <source>
        <dbReference type="PROSITE" id="PS50110"/>
    </source>
</evidence>
<evidence type="ECO:0000256" key="1">
    <source>
        <dbReference type="ARBA" id="ARBA00000085"/>
    </source>
</evidence>
<evidence type="ECO:0000256" key="6">
    <source>
        <dbReference type="ARBA" id="ARBA00022692"/>
    </source>
</evidence>
<keyword evidence="10" id="KW-1133">Transmembrane helix</keyword>
<dbReference type="EMBL" id="FOXH01000014">
    <property type="protein sequence ID" value="SFQ30311.1"/>
    <property type="molecule type" value="Genomic_DNA"/>
</dbReference>
<evidence type="ECO:0000256" key="7">
    <source>
        <dbReference type="ARBA" id="ARBA00022741"/>
    </source>
</evidence>
<dbReference type="InterPro" id="IPR004358">
    <property type="entry name" value="Sig_transdc_His_kin-like_C"/>
</dbReference>
<evidence type="ECO:0000256" key="9">
    <source>
        <dbReference type="ARBA" id="ARBA00022840"/>
    </source>
</evidence>
<dbReference type="InterPro" id="IPR001789">
    <property type="entry name" value="Sig_transdc_resp-reg_receiver"/>
</dbReference>
<dbReference type="SMART" id="SM00448">
    <property type="entry name" value="REC"/>
    <property type="match status" value="1"/>
</dbReference>
<keyword evidence="9" id="KW-0067">ATP-binding</keyword>
<evidence type="ECO:0000256" key="8">
    <source>
        <dbReference type="ARBA" id="ARBA00022777"/>
    </source>
</evidence>
<dbReference type="SUPFAM" id="SSF52172">
    <property type="entry name" value="CheY-like"/>
    <property type="match status" value="1"/>
</dbReference>
<dbReference type="InterPro" id="IPR000014">
    <property type="entry name" value="PAS"/>
</dbReference>
<comment type="catalytic activity">
    <reaction evidence="1">
        <text>ATP + protein L-histidine = ADP + protein N-phospho-L-histidine.</text>
        <dbReference type="EC" id="2.7.13.3"/>
    </reaction>
</comment>
<evidence type="ECO:0000256" key="11">
    <source>
        <dbReference type="ARBA" id="ARBA00023012"/>
    </source>
</evidence>
<evidence type="ECO:0000256" key="3">
    <source>
        <dbReference type="ARBA" id="ARBA00012438"/>
    </source>
</evidence>
<dbReference type="Gene3D" id="1.10.287.130">
    <property type="match status" value="1"/>
</dbReference>
<dbReference type="Pfam" id="PF13426">
    <property type="entry name" value="PAS_9"/>
    <property type="match status" value="1"/>
</dbReference>
<feature type="domain" description="Histidine kinase" evidence="14">
    <location>
        <begin position="270"/>
        <end position="477"/>
    </location>
</feature>
<dbReference type="Pfam" id="PF00512">
    <property type="entry name" value="HisKA"/>
    <property type="match status" value="1"/>
</dbReference>
<feature type="domain" description="PAS" evidence="16">
    <location>
        <begin position="135"/>
        <end position="178"/>
    </location>
</feature>
<evidence type="ECO:0000313" key="18">
    <source>
        <dbReference type="EMBL" id="SFQ30311.1"/>
    </source>
</evidence>
<dbReference type="InterPro" id="IPR005467">
    <property type="entry name" value="His_kinase_dom"/>
</dbReference>
<evidence type="ECO:0000256" key="4">
    <source>
        <dbReference type="ARBA" id="ARBA00022553"/>
    </source>
</evidence>
<dbReference type="OrthoDB" id="9806995at2"/>
<dbReference type="InterPro" id="IPR011006">
    <property type="entry name" value="CheY-like_superfamily"/>
</dbReference>
<dbReference type="InterPro" id="IPR001610">
    <property type="entry name" value="PAC"/>
</dbReference>
<dbReference type="Gene3D" id="3.30.450.20">
    <property type="entry name" value="PAS domain"/>
    <property type="match status" value="1"/>
</dbReference>
<dbReference type="InterPro" id="IPR036097">
    <property type="entry name" value="HisK_dim/P_sf"/>
</dbReference>
<evidence type="ECO:0000256" key="2">
    <source>
        <dbReference type="ARBA" id="ARBA00004141"/>
    </source>
</evidence>
<dbReference type="RefSeq" id="WP_092018964.1">
    <property type="nucleotide sequence ID" value="NZ_FOXH01000014.1"/>
</dbReference>
<dbReference type="CDD" id="cd00156">
    <property type="entry name" value="REC"/>
    <property type="match status" value="1"/>
</dbReference>
<dbReference type="InterPro" id="IPR003594">
    <property type="entry name" value="HATPase_dom"/>
</dbReference>
<evidence type="ECO:0000256" key="12">
    <source>
        <dbReference type="ARBA" id="ARBA00023136"/>
    </source>
</evidence>
<dbReference type="PANTHER" id="PTHR42878:SF7">
    <property type="entry name" value="SENSOR HISTIDINE KINASE GLRK"/>
    <property type="match status" value="1"/>
</dbReference>
<evidence type="ECO:0000256" key="10">
    <source>
        <dbReference type="ARBA" id="ARBA00022989"/>
    </source>
</evidence>
<dbReference type="SMART" id="SM00086">
    <property type="entry name" value="PAC"/>
    <property type="match status" value="1"/>
</dbReference>
<keyword evidence="8" id="KW-0418">Kinase</keyword>
<keyword evidence="19" id="KW-1185">Reference proteome</keyword>
<sequence>MNEIKVLLVDDDEDDYLLTSDYIRDIPDKSFIVHWASNFSDALPKILERQYDIYFFDFLLGAKTGLELIKEAVKAGCEEPIILLTGKGDQRIDREAMELGAVDYLIKGELDSEKLERTIRYALDRSANLKALKTSEERYRSLFEQSKDMIFISNPEGRFVYLNSSATDLLGFTREEFMQIYATDLYEDQSEREYLIEILHENGEIQDYEITLRTKNGEKRICILSASLQEKHNGEVFFQGIIHDITSRKKAEQEALQIEKFNAAGRLLRTLAHEVRNPLTNINLSVEQLQSELEDEGQVMFLDIVKRNSKRINDLITELLNSLRPTQMSLQQVSIHEVLDQTIAESQDRAKLRNIEVITNFQEEDILLWLDIPKIKIAFTNIIVNALEAMEENTGKLIISTESGEKRAKVCFEDNGSGIIPENLKRLFEPYFTSKSQGMGLGLAATLNIIQSHQASAEVESAVGKGTNFSVTFPLHLNT</sequence>
<evidence type="ECO:0000259" key="14">
    <source>
        <dbReference type="PROSITE" id="PS50109"/>
    </source>
</evidence>
<dbReference type="GO" id="GO:0000155">
    <property type="term" value="F:phosphorelay sensor kinase activity"/>
    <property type="evidence" value="ECO:0007669"/>
    <property type="project" value="InterPro"/>
</dbReference>
<feature type="domain" description="PAC" evidence="17">
    <location>
        <begin position="206"/>
        <end position="257"/>
    </location>
</feature>
<dbReference type="SUPFAM" id="SSF55874">
    <property type="entry name" value="ATPase domain of HSP90 chaperone/DNA topoisomerase II/histidine kinase"/>
    <property type="match status" value="1"/>
</dbReference>
<keyword evidence="12" id="KW-0472">Membrane</keyword>
<dbReference type="InterPro" id="IPR000700">
    <property type="entry name" value="PAS-assoc_C"/>
</dbReference>
<evidence type="ECO:0000256" key="5">
    <source>
        <dbReference type="ARBA" id="ARBA00022679"/>
    </source>
</evidence>
<dbReference type="GO" id="GO:0030295">
    <property type="term" value="F:protein kinase activator activity"/>
    <property type="evidence" value="ECO:0007669"/>
    <property type="project" value="TreeGrafter"/>
</dbReference>
<dbReference type="PRINTS" id="PR00344">
    <property type="entry name" value="BCTRLSENSOR"/>
</dbReference>
<dbReference type="PROSITE" id="PS50112">
    <property type="entry name" value="PAS"/>
    <property type="match status" value="1"/>
</dbReference>
<dbReference type="AlphaFoldDB" id="A0A1I5XEC7"/>
<accession>A0A1I5XEC7</accession>
<dbReference type="InterPro" id="IPR035965">
    <property type="entry name" value="PAS-like_dom_sf"/>
</dbReference>